<sequence length="203" mass="23667">MKELLQKISPELKTFGYKKKGSNFWKIENGFYKIINFQKGLHGGQYYFINVGIHPNGMPQLISNQLLVLEQPKENECIIRQRVEQIIESKEMNAFKEGLVSLDDERTTENFIKIIPEIEKWSLQYGTYEELIGISEKEIYDLLNASPILKKKAFVFLQLFCEIKLNNKEGANEAFDKYKKENVNGLNFDELDNYLGSLIEKIN</sequence>
<dbReference type="RefSeq" id="WP_204205459.1">
    <property type="nucleotide sequence ID" value="NZ_JAFELM010000046.1"/>
</dbReference>
<comment type="caution">
    <text evidence="1">The sequence shown here is derived from an EMBL/GenBank/DDBJ whole genome shotgun (WGS) entry which is preliminary data.</text>
</comment>
<accession>A0ABS2DNC7</accession>
<proteinExistence type="predicted"/>
<gene>
    <name evidence="1" type="ORF">JR050_20135</name>
</gene>
<evidence type="ECO:0000313" key="2">
    <source>
        <dbReference type="Proteomes" id="UP001518925"/>
    </source>
</evidence>
<name>A0ABS2DNC7_9BACI</name>
<reference evidence="1 2" key="1">
    <citation type="submission" date="2021-02" db="EMBL/GenBank/DDBJ databases">
        <title>Bacillus sp. RD4P76, an endophyte from a halophyte.</title>
        <authorList>
            <person name="Sun J.-Q."/>
        </authorList>
    </citation>
    <scope>NUCLEOTIDE SEQUENCE [LARGE SCALE GENOMIC DNA]</scope>
    <source>
        <strain evidence="1 2">RD4P76</strain>
    </source>
</reference>
<protein>
    <submittedName>
        <fullName evidence="1">DUF4304 domain-containing protein</fullName>
    </submittedName>
</protein>
<dbReference type="Pfam" id="PF14137">
    <property type="entry name" value="DUF4304"/>
    <property type="match status" value="1"/>
</dbReference>
<organism evidence="1 2">
    <name type="scientific">Bacillus suaedaesalsae</name>
    <dbReference type="NCBI Taxonomy" id="2810349"/>
    <lineage>
        <taxon>Bacteria</taxon>
        <taxon>Bacillati</taxon>
        <taxon>Bacillota</taxon>
        <taxon>Bacilli</taxon>
        <taxon>Bacillales</taxon>
        <taxon>Bacillaceae</taxon>
        <taxon>Bacillus</taxon>
    </lineage>
</organism>
<dbReference type="Proteomes" id="UP001518925">
    <property type="component" value="Unassembled WGS sequence"/>
</dbReference>
<dbReference type="InterPro" id="IPR025412">
    <property type="entry name" value="DUF4304"/>
</dbReference>
<keyword evidence="2" id="KW-1185">Reference proteome</keyword>
<dbReference type="EMBL" id="JAFELM010000046">
    <property type="protein sequence ID" value="MBM6619979.1"/>
    <property type="molecule type" value="Genomic_DNA"/>
</dbReference>
<evidence type="ECO:0000313" key="1">
    <source>
        <dbReference type="EMBL" id="MBM6619979.1"/>
    </source>
</evidence>